<dbReference type="PANTHER" id="PTHR47326:SF1">
    <property type="entry name" value="HTH PSQ-TYPE DOMAIN-CONTAINING PROTEIN"/>
    <property type="match status" value="1"/>
</dbReference>
<evidence type="ECO:0000313" key="2">
    <source>
        <dbReference type="Proteomes" id="UP000499080"/>
    </source>
</evidence>
<sequence length="99" mass="11297">MDPLSLFPQMADDSKDFVFQQDGAPPHWKIHIRLCGNDELPHRWIGRTNELAFFPCPPSPLPCDFFLWKNIKGLVFIPPLPKSTLEDLKNGSTFCNGEN</sequence>
<dbReference type="GO" id="GO:0003676">
    <property type="term" value="F:nucleic acid binding"/>
    <property type="evidence" value="ECO:0007669"/>
    <property type="project" value="InterPro"/>
</dbReference>
<dbReference type="AlphaFoldDB" id="A0A4Y1ZS52"/>
<dbReference type="EMBL" id="BGPR01152893">
    <property type="protein sequence ID" value="GBL65379.1"/>
    <property type="molecule type" value="Genomic_DNA"/>
</dbReference>
<gene>
    <name evidence="1" type="ORF">AVEN_50080_1</name>
</gene>
<dbReference type="Proteomes" id="UP000499080">
    <property type="component" value="Unassembled WGS sequence"/>
</dbReference>
<dbReference type="PANTHER" id="PTHR47326">
    <property type="entry name" value="TRANSPOSABLE ELEMENT TC3 TRANSPOSASE-LIKE PROTEIN"/>
    <property type="match status" value="1"/>
</dbReference>
<accession>A0A4Y1ZS52</accession>
<keyword evidence="2" id="KW-1185">Reference proteome</keyword>
<protein>
    <submittedName>
        <fullName evidence="1">Uncharacterized protein</fullName>
    </submittedName>
</protein>
<dbReference type="OrthoDB" id="6463272at2759"/>
<proteinExistence type="predicted"/>
<evidence type="ECO:0000313" key="1">
    <source>
        <dbReference type="EMBL" id="GBL65379.1"/>
    </source>
</evidence>
<dbReference type="Gene3D" id="3.30.420.10">
    <property type="entry name" value="Ribonuclease H-like superfamily/Ribonuclease H"/>
    <property type="match status" value="1"/>
</dbReference>
<dbReference type="InterPro" id="IPR036397">
    <property type="entry name" value="RNaseH_sf"/>
</dbReference>
<comment type="caution">
    <text evidence="1">The sequence shown here is derived from an EMBL/GenBank/DDBJ whole genome shotgun (WGS) entry which is preliminary data.</text>
</comment>
<name>A0A4Y1ZS52_ARAVE</name>
<reference evidence="1 2" key="1">
    <citation type="journal article" date="2019" name="Sci. Rep.">
        <title>Orb-weaving spider Araneus ventricosus genome elucidates the spidroin gene catalogue.</title>
        <authorList>
            <person name="Kono N."/>
            <person name="Nakamura H."/>
            <person name="Ohtoshi R."/>
            <person name="Moran D.A.P."/>
            <person name="Shinohara A."/>
            <person name="Yoshida Y."/>
            <person name="Fujiwara M."/>
            <person name="Mori M."/>
            <person name="Tomita M."/>
            <person name="Arakawa K."/>
        </authorList>
    </citation>
    <scope>NUCLEOTIDE SEQUENCE [LARGE SCALE GENOMIC DNA]</scope>
</reference>
<organism evidence="1 2">
    <name type="scientific">Araneus ventricosus</name>
    <name type="common">Orbweaver spider</name>
    <name type="synonym">Epeira ventricosa</name>
    <dbReference type="NCBI Taxonomy" id="182803"/>
    <lineage>
        <taxon>Eukaryota</taxon>
        <taxon>Metazoa</taxon>
        <taxon>Ecdysozoa</taxon>
        <taxon>Arthropoda</taxon>
        <taxon>Chelicerata</taxon>
        <taxon>Arachnida</taxon>
        <taxon>Araneae</taxon>
        <taxon>Araneomorphae</taxon>
        <taxon>Entelegynae</taxon>
        <taxon>Araneoidea</taxon>
        <taxon>Araneidae</taxon>
        <taxon>Araneus</taxon>
    </lineage>
</organism>